<protein>
    <submittedName>
        <fullName evidence="2">Uncharacterized protein</fullName>
    </submittedName>
</protein>
<dbReference type="Pfam" id="PF07841">
    <property type="entry name" value="DM4_12"/>
    <property type="match status" value="1"/>
</dbReference>
<dbReference type="OrthoDB" id="6617264at2759"/>
<dbReference type="AlphaFoldDB" id="E2A4K2"/>
<dbReference type="OMA" id="YRKVELM"/>
<accession>E2A4K2</accession>
<dbReference type="InterPro" id="IPR006631">
    <property type="entry name" value="DM4_12"/>
</dbReference>
<dbReference type="PANTHER" id="PTHR21398:SF1">
    <property type="entry name" value="FI03705P"/>
    <property type="match status" value="1"/>
</dbReference>
<name>E2A4K2_CAMFO</name>
<proteinExistence type="predicted"/>
<evidence type="ECO:0000256" key="1">
    <source>
        <dbReference type="SAM" id="SignalP"/>
    </source>
</evidence>
<reference evidence="2 3" key="1">
    <citation type="journal article" date="2010" name="Science">
        <title>Genomic comparison of the ants Camponotus floridanus and Harpegnathos saltator.</title>
        <authorList>
            <person name="Bonasio R."/>
            <person name="Zhang G."/>
            <person name="Ye C."/>
            <person name="Mutti N.S."/>
            <person name="Fang X."/>
            <person name="Qin N."/>
            <person name="Donahue G."/>
            <person name="Yang P."/>
            <person name="Li Q."/>
            <person name="Li C."/>
            <person name="Zhang P."/>
            <person name="Huang Z."/>
            <person name="Berger S.L."/>
            <person name="Reinberg D."/>
            <person name="Wang J."/>
            <person name="Liebig J."/>
        </authorList>
    </citation>
    <scope>NUCLEOTIDE SEQUENCE [LARGE SCALE GENOMIC DNA]</scope>
    <source>
        <strain evidence="3">C129</strain>
    </source>
</reference>
<dbReference type="InParanoid" id="E2A4K2"/>
<dbReference type="SMART" id="SM00718">
    <property type="entry name" value="DM4_12"/>
    <property type="match status" value="1"/>
</dbReference>
<sequence>MLINRFRHLVLLGILVTPRLGELTNSTTFRNDSPVRSEREIGINYLTFPQGSNVQLVYCLTTSTYSKPQGVFVIGVTAGLAWELPHRSILPYRKPAEVYHRRSRRELYRKVELMLKTQVKDGKACVLKAICKAARRKREDVGKGSFIEEILHATFTLPGGHYDIDPMTEYERTYHLGENCDEMHAKCPDVF</sequence>
<dbReference type="KEGG" id="cfo:105248414"/>
<keyword evidence="3" id="KW-1185">Reference proteome</keyword>
<evidence type="ECO:0000313" key="3">
    <source>
        <dbReference type="Proteomes" id="UP000000311"/>
    </source>
</evidence>
<evidence type="ECO:0000313" key="2">
    <source>
        <dbReference type="EMBL" id="EFN71604.1"/>
    </source>
</evidence>
<dbReference type="PANTHER" id="PTHR21398">
    <property type="entry name" value="AGAP007094-PA"/>
    <property type="match status" value="1"/>
</dbReference>
<feature type="signal peptide" evidence="1">
    <location>
        <begin position="1"/>
        <end position="21"/>
    </location>
</feature>
<feature type="chain" id="PRO_5003156912" evidence="1">
    <location>
        <begin position="22"/>
        <end position="191"/>
    </location>
</feature>
<organism evidence="3">
    <name type="scientific">Camponotus floridanus</name>
    <name type="common">Florida carpenter ant</name>
    <dbReference type="NCBI Taxonomy" id="104421"/>
    <lineage>
        <taxon>Eukaryota</taxon>
        <taxon>Metazoa</taxon>
        <taxon>Ecdysozoa</taxon>
        <taxon>Arthropoda</taxon>
        <taxon>Hexapoda</taxon>
        <taxon>Insecta</taxon>
        <taxon>Pterygota</taxon>
        <taxon>Neoptera</taxon>
        <taxon>Endopterygota</taxon>
        <taxon>Hymenoptera</taxon>
        <taxon>Apocrita</taxon>
        <taxon>Aculeata</taxon>
        <taxon>Formicoidea</taxon>
        <taxon>Formicidae</taxon>
        <taxon>Formicinae</taxon>
        <taxon>Camponotus</taxon>
    </lineage>
</organism>
<keyword evidence="1" id="KW-0732">Signal</keyword>
<gene>
    <name evidence="2" type="ORF">EAG_11593</name>
</gene>
<dbReference type="Proteomes" id="UP000000311">
    <property type="component" value="Unassembled WGS sequence"/>
</dbReference>
<dbReference type="EMBL" id="GL436710">
    <property type="protein sequence ID" value="EFN71604.1"/>
    <property type="molecule type" value="Genomic_DNA"/>
</dbReference>